<reference evidence="5" key="1">
    <citation type="submission" date="2018-02" db="EMBL/GenBank/DDBJ databases">
        <title>Rhizophora mucronata_Transcriptome.</title>
        <authorList>
            <person name="Meera S.P."/>
            <person name="Sreeshan A."/>
            <person name="Augustine A."/>
        </authorList>
    </citation>
    <scope>NUCLEOTIDE SEQUENCE</scope>
    <source>
        <tissue evidence="5">Leaf</tissue>
    </source>
</reference>
<evidence type="ECO:0000256" key="2">
    <source>
        <dbReference type="ARBA" id="ARBA00022741"/>
    </source>
</evidence>
<accession>A0A2P2MWJ5</accession>
<organism evidence="5">
    <name type="scientific">Rhizophora mucronata</name>
    <name type="common">Asiatic mangrove</name>
    <dbReference type="NCBI Taxonomy" id="61149"/>
    <lineage>
        <taxon>Eukaryota</taxon>
        <taxon>Viridiplantae</taxon>
        <taxon>Streptophyta</taxon>
        <taxon>Embryophyta</taxon>
        <taxon>Tracheophyta</taxon>
        <taxon>Spermatophyta</taxon>
        <taxon>Magnoliopsida</taxon>
        <taxon>eudicotyledons</taxon>
        <taxon>Gunneridae</taxon>
        <taxon>Pentapetalae</taxon>
        <taxon>rosids</taxon>
        <taxon>fabids</taxon>
        <taxon>Malpighiales</taxon>
        <taxon>Rhizophoraceae</taxon>
        <taxon>Rhizophora</taxon>
    </lineage>
</organism>
<sequence length="151" mass="16796">MPVGEAFLSATLGVLFDRMASRPVLDFFKSQQLNAPLKKLKNKLTIINRVLDDAEDKRHTDPFVKQWHDELKDVVYDAEDLLDEIASEDQQSKIEAGSQTIIGKVQAFASSHNPFKRGKNAKLEKILGTLEDLVYQKDALGLKDGTGGKPS</sequence>
<evidence type="ECO:0000256" key="1">
    <source>
        <dbReference type="ARBA" id="ARBA00022737"/>
    </source>
</evidence>
<dbReference type="InterPro" id="IPR041118">
    <property type="entry name" value="Rx_N"/>
</dbReference>
<dbReference type="AlphaFoldDB" id="A0A2P2MWJ5"/>
<evidence type="ECO:0000256" key="3">
    <source>
        <dbReference type="ARBA" id="ARBA00022821"/>
    </source>
</evidence>
<dbReference type="GO" id="GO:0000166">
    <property type="term" value="F:nucleotide binding"/>
    <property type="evidence" value="ECO:0007669"/>
    <property type="project" value="UniProtKB-KW"/>
</dbReference>
<dbReference type="Pfam" id="PF18052">
    <property type="entry name" value="Rx_N"/>
    <property type="match status" value="1"/>
</dbReference>
<feature type="domain" description="Disease resistance N-terminal" evidence="4">
    <location>
        <begin position="8"/>
        <end position="97"/>
    </location>
</feature>
<name>A0A2P2MWJ5_RHIMU</name>
<dbReference type="GO" id="GO:0006952">
    <property type="term" value="P:defense response"/>
    <property type="evidence" value="ECO:0007669"/>
    <property type="project" value="UniProtKB-KW"/>
</dbReference>
<keyword evidence="2" id="KW-0547">Nucleotide-binding</keyword>
<evidence type="ECO:0000313" key="5">
    <source>
        <dbReference type="EMBL" id="MBX34580.1"/>
    </source>
</evidence>
<keyword evidence="1" id="KW-0677">Repeat</keyword>
<protein>
    <submittedName>
        <fullName evidence="5">Uncharacterized protein MANES_11G004600</fullName>
    </submittedName>
</protein>
<keyword evidence="3" id="KW-0611">Plant defense</keyword>
<dbReference type="Gene3D" id="1.20.5.4130">
    <property type="match status" value="1"/>
</dbReference>
<proteinExistence type="predicted"/>
<dbReference type="EMBL" id="GGEC01054096">
    <property type="protein sequence ID" value="MBX34580.1"/>
    <property type="molecule type" value="Transcribed_RNA"/>
</dbReference>
<evidence type="ECO:0000259" key="4">
    <source>
        <dbReference type="Pfam" id="PF18052"/>
    </source>
</evidence>